<dbReference type="AlphaFoldDB" id="A0A4Q9Q184"/>
<accession>A0A4Q9Q184</accession>
<dbReference type="EMBL" id="ML145102">
    <property type="protein sequence ID" value="TBU60829.1"/>
    <property type="molecule type" value="Genomic_DNA"/>
</dbReference>
<evidence type="ECO:0008006" key="3">
    <source>
        <dbReference type="Google" id="ProtNLM"/>
    </source>
</evidence>
<reference evidence="1 2" key="1">
    <citation type="submission" date="2019-01" db="EMBL/GenBank/DDBJ databases">
        <title>Draft genome sequences of three monokaryotic isolates of the white-rot basidiomycete fungus Dichomitus squalens.</title>
        <authorList>
            <consortium name="DOE Joint Genome Institute"/>
            <person name="Lopez S.C."/>
            <person name="Andreopoulos B."/>
            <person name="Pangilinan J."/>
            <person name="Lipzen A."/>
            <person name="Riley R."/>
            <person name="Ahrendt S."/>
            <person name="Ng V."/>
            <person name="Barry K."/>
            <person name="Daum C."/>
            <person name="Grigoriev I.V."/>
            <person name="Hilden K.S."/>
            <person name="Makela M.R."/>
            <person name="de Vries R.P."/>
        </authorList>
    </citation>
    <scope>NUCLEOTIDE SEQUENCE [LARGE SCALE GENOMIC DNA]</scope>
    <source>
        <strain evidence="1 2">CBS 464.89</strain>
    </source>
</reference>
<dbReference type="Proteomes" id="UP000292082">
    <property type="component" value="Unassembled WGS sequence"/>
</dbReference>
<evidence type="ECO:0000313" key="2">
    <source>
        <dbReference type="Proteomes" id="UP000292082"/>
    </source>
</evidence>
<name>A0A4Q9Q184_9APHY</name>
<protein>
    <recommendedName>
        <fullName evidence="3">F-box domain-containing protein</fullName>
    </recommendedName>
</protein>
<keyword evidence="2" id="KW-1185">Reference proteome</keyword>
<sequence>MLIREASRIRELHFIAPITRDLPSFLTSFDASALQHCLLSAERGSDSLTRNNARFFPFFSGQGSSLRSLCFHDISVLPANTFPCLTLMVIRLKPNDNYPVNWDLYDLVNFLSGSPRLEEIYIGDISWRMEQVSFSLVPVVRAPLSLPRLRYLSLTYSARATESASHVVEHLLSRLIIPPSCHLYFKARGGPRNINQVLLESVRRHVAGRDAVSHVCFWITEFSCDQSIQLVFPKGSLRLVFAASSFNPVRYAEDMFDLLCSFPQLFTETQELRVHYSENNLLRKLQPSLPAIFPNITALSLVPFLVPGYSGHASLTIGLESLTELPEGERKVTWPALDTLWVSVTDKRDATQLETALDFRASRGHPIRHLTVRYDPRKKKGKGGVENKVPSFAAALEEHVKEITLMELSRHEPSREIDWMVRLPERYGLPSAFHRDWPSWNI</sequence>
<gene>
    <name evidence="1" type="ORF">BD310DRAFT_922157</name>
</gene>
<evidence type="ECO:0000313" key="1">
    <source>
        <dbReference type="EMBL" id="TBU60829.1"/>
    </source>
</evidence>
<organism evidence="1 2">
    <name type="scientific">Dichomitus squalens</name>
    <dbReference type="NCBI Taxonomy" id="114155"/>
    <lineage>
        <taxon>Eukaryota</taxon>
        <taxon>Fungi</taxon>
        <taxon>Dikarya</taxon>
        <taxon>Basidiomycota</taxon>
        <taxon>Agaricomycotina</taxon>
        <taxon>Agaricomycetes</taxon>
        <taxon>Polyporales</taxon>
        <taxon>Polyporaceae</taxon>
        <taxon>Dichomitus</taxon>
    </lineage>
</organism>
<proteinExistence type="predicted"/>